<accession>M8CY83</accession>
<reference evidence="1" key="1">
    <citation type="submission" date="2015-06" db="UniProtKB">
        <authorList>
            <consortium name="EnsemblPlants"/>
        </authorList>
    </citation>
    <scope>IDENTIFICATION</scope>
</reference>
<organism evidence="1">
    <name type="scientific">Aegilops tauschii</name>
    <name type="common">Tausch's goatgrass</name>
    <name type="synonym">Aegilops squarrosa</name>
    <dbReference type="NCBI Taxonomy" id="37682"/>
    <lineage>
        <taxon>Eukaryota</taxon>
        <taxon>Viridiplantae</taxon>
        <taxon>Streptophyta</taxon>
        <taxon>Embryophyta</taxon>
        <taxon>Tracheophyta</taxon>
        <taxon>Spermatophyta</taxon>
        <taxon>Magnoliopsida</taxon>
        <taxon>Liliopsida</taxon>
        <taxon>Poales</taxon>
        <taxon>Poaceae</taxon>
        <taxon>BOP clade</taxon>
        <taxon>Pooideae</taxon>
        <taxon>Triticodae</taxon>
        <taxon>Triticeae</taxon>
        <taxon>Triticinae</taxon>
        <taxon>Aegilops</taxon>
    </lineage>
</organism>
<dbReference type="EnsemblPlants" id="EMT28791">
    <property type="protein sequence ID" value="EMT28791"/>
    <property type="gene ID" value="F775_33152"/>
</dbReference>
<dbReference type="Gene3D" id="3.40.50.2000">
    <property type="entry name" value="Glycogen Phosphorylase B"/>
    <property type="match status" value="1"/>
</dbReference>
<name>M8CY83_AEGTA</name>
<sequence length="93" mass="10263">MDVGFSTTGPLRLVICPWLAFDHLLPYLELAERLASRGHRVAFVPTSRHLARLPPPASPCNVDLVALPLRRVDGLPKGADSTNDVSDEKRELH</sequence>
<dbReference type="AlphaFoldDB" id="M8CY83"/>
<dbReference type="ExpressionAtlas" id="M8CY83">
    <property type="expression patterns" value="baseline"/>
</dbReference>
<protein>
    <submittedName>
        <fullName evidence="1">Anthocyanidin 3-O-glucosyltransferase</fullName>
    </submittedName>
</protein>
<dbReference type="SUPFAM" id="SSF53756">
    <property type="entry name" value="UDP-Glycosyltransferase/glycogen phosphorylase"/>
    <property type="match status" value="1"/>
</dbReference>
<evidence type="ECO:0000313" key="1">
    <source>
        <dbReference type="EnsemblPlants" id="EMT28791"/>
    </source>
</evidence>
<proteinExistence type="predicted"/>